<dbReference type="GeneID" id="2844791"/>
<dbReference type="KEGG" id="pto:PTO0619"/>
<sequence>MILLLQEYFKDYPVKREIIEKLFENGISVKNGKLYLNDIEISISAVAKALKINRKTVYETMELIEKNLPVKYAMENIRSMADIKNISLLMGDEILTIHISIGSFQRVLMEILDIIKKYSVYLKEIYSYNGDTGKESYIRIIFYGQISPGVFEELDSISGIKKIDIISNEDIELICRKCEVKICPKKISSKLSKPRKDI</sequence>
<evidence type="ECO:0000313" key="1">
    <source>
        <dbReference type="EMBL" id="AAT43204.1"/>
    </source>
</evidence>
<dbReference type="eggNOG" id="arCOG02317">
    <property type="taxonomic scope" value="Archaea"/>
</dbReference>
<proteinExistence type="predicted"/>
<protein>
    <recommendedName>
        <fullName evidence="3">Regulator of amino acid metabolism, contains ACT domain protein</fullName>
    </recommendedName>
</protein>
<name>Q6L1E8_PICTO</name>
<dbReference type="PaxDb" id="263820-PTO0619"/>
<accession>Q6L1E8</accession>
<evidence type="ECO:0000313" key="2">
    <source>
        <dbReference type="Proteomes" id="UP000000438"/>
    </source>
</evidence>
<dbReference type="AlphaFoldDB" id="Q6L1E8"/>
<dbReference type="Proteomes" id="UP000000438">
    <property type="component" value="Chromosome"/>
</dbReference>
<evidence type="ECO:0008006" key="3">
    <source>
        <dbReference type="Google" id="ProtNLM"/>
    </source>
</evidence>
<dbReference type="STRING" id="263820.PTO0619"/>
<reference evidence="1 2" key="1">
    <citation type="journal article" date="2004" name="Proc. Natl. Acad. Sci. U.S.A.">
        <title>Genome sequence of Picrophilus torridus and its implications for life around pH 0.</title>
        <authorList>
            <person name="Futterer O."/>
            <person name="Angelov A."/>
            <person name="Liesegang H."/>
            <person name="Gottschalk G."/>
            <person name="Schleper C."/>
            <person name="Schepers B."/>
            <person name="Dock C."/>
            <person name="Antranikian G."/>
            <person name="Liebl W."/>
        </authorList>
    </citation>
    <scope>NUCLEOTIDE SEQUENCE [LARGE SCALE GENOMIC DNA]</scope>
    <source>
        <strain evidence="2">ATCC 700027 / DSM 9790 / JCM 10055 / NBRC 100828</strain>
    </source>
</reference>
<gene>
    <name evidence="1" type="ordered locus">PTO0619</name>
</gene>
<dbReference type="RefSeq" id="WP_011177420.1">
    <property type="nucleotide sequence ID" value="NC_005877.1"/>
</dbReference>
<dbReference type="EMBL" id="AE017261">
    <property type="protein sequence ID" value="AAT43204.1"/>
    <property type="molecule type" value="Genomic_DNA"/>
</dbReference>
<dbReference type="InParanoid" id="Q6L1E8"/>
<dbReference type="InterPro" id="IPR014424">
    <property type="entry name" value="UCP004897_ACT"/>
</dbReference>
<dbReference type="PIRSF" id="PIRSF004897">
    <property type="entry name" value="UCP004897_ACT"/>
    <property type="match status" value="1"/>
</dbReference>
<dbReference type="HOGENOM" id="CLU_119372_0_0_2"/>
<organism evidence="1 2">
    <name type="scientific">Picrophilus torridus (strain ATCC 700027 / DSM 9790 / JCM 10055 / NBRC 100828 / KAW 2/3)</name>
    <dbReference type="NCBI Taxonomy" id="1122961"/>
    <lineage>
        <taxon>Archaea</taxon>
        <taxon>Methanobacteriati</taxon>
        <taxon>Thermoplasmatota</taxon>
        <taxon>Thermoplasmata</taxon>
        <taxon>Thermoplasmatales</taxon>
        <taxon>Picrophilaceae</taxon>
        <taxon>Picrophilus</taxon>
    </lineage>
</organism>
<dbReference type="OrthoDB" id="30884at2157"/>